<evidence type="ECO:0000313" key="8">
    <source>
        <dbReference type="EMBL" id="KNC34573.1"/>
    </source>
</evidence>
<keyword evidence="4" id="KW-0862">Zinc</keyword>
<proteinExistence type="predicted"/>
<dbReference type="AlphaFoldDB" id="A0A0L0CQC5"/>
<accession>A0A0L0CQC5</accession>
<keyword evidence="1" id="KW-0479">Metal-binding</keyword>
<feature type="region of interest" description="Disordered" evidence="6">
    <location>
        <begin position="962"/>
        <end position="981"/>
    </location>
</feature>
<dbReference type="SMART" id="SM00355">
    <property type="entry name" value="ZnF_C2H2"/>
    <property type="match status" value="15"/>
</dbReference>
<dbReference type="OMA" id="IEKTHIN"/>
<evidence type="ECO:0000313" key="9">
    <source>
        <dbReference type="Proteomes" id="UP000037069"/>
    </source>
</evidence>
<protein>
    <recommendedName>
        <fullName evidence="7">C2H2-type domain-containing protein</fullName>
    </recommendedName>
</protein>
<feature type="compositionally biased region" description="Acidic residues" evidence="6">
    <location>
        <begin position="107"/>
        <end position="129"/>
    </location>
</feature>
<keyword evidence="9" id="KW-1185">Reference proteome</keyword>
<dbReference type="GO" id="GO:0008270">
    <property type="term" value="F:zinc ion binding"/>
    <property type="evidence" value="ECO:0007669"/>
    <property type="project" value="UniProtKB-KW"/>
</dbReference>
<evidence type="ECO:0000256" key="1">
    <source>
        <dbReference type="ARBA" id="ARBA00022723"/>
    </source>
</evidence>
<dbReference type="OrthoDB" id="7932682at2759"/>
<name>A0A0L0CQC5_LUCCU</name>
<evidence type="ECO:0000259" key="7">
    <source>
        <dbReference type="PROSITE" id="PS50157"/>
    </source>
</evidence>
<dbReference type="InterPro" id="IPR013087">
    <property type="entry name" value="Znf_C2H2_type"/>
</dbReference>
<dbReference type="PROSITE" id="PS00028">
    <property type="entry name" value="ZINC_FINGER_C2H2_1"/>
    <property type="match status" value="7"/>
</dbReference>
<keyword evidence="3 5" id="KW-0863">Zinc-finger</keyword>
<dbReference type="PROSITE" id="PS50157">
    <property type="entry name" value="ZINC_FINGER_C2H2_2"/>
    <property type="match status" value="1"/>
</dbReference>
<gene>
    <name evidence="8" type="ORF">FF38_09352</name>
</gene>
<sequence>MDITIKMEANNIKVGETSRMILNTIKKEEDELIIESDEQWMPIKFEDEQNDYYKEYCQEFIEDTCSHVYIKNESSLDYYKIEYLDEKEYNDDEDDDEESENVKDDLYEPSEENNDDDDTDYEVEDDEDEEVHAVIDSEGNMKNEYNLKLKHYAKDITKKYKYSENDRSNGNSFTLNHWLLENYIQHICPECNKHVATYKGMLKHIILKHKNAIEEAQNDYVINSENYGTCKKCQRKYKQAFNMYKHSVRHRENSHGLRELKCKMCNYKSTKYIVHRHFVAQHPDIVNEYKKWVNENNTFKCPICHYTYMNNQNQRIWHHFMDKHPLEYCEKFRYNCHLCQHESFAEEQLYLQHLIREHELNFLEKFNFRKLFANKDYLACGICHLVYLKNDTSKLLKHYLEHDNSIYWSCRFCEKKCSYKDTARSSHICSKMISYYARRHKEEGDIKIKNLQEFEEYMAHVCPFCKEDFDRLLDWQKHLRSKHAIDTAKGLGMKEATAVNNKLHCSYCHRNVANTPVQLHSHHFKHLPFKPYKCRHCQQTLATFKMAVNHVVKRCNDDKDINDIKEASNIIETAKVEIQCAFCNYQKFADAKEAYKHFQNKHNNFEEFFTSDTLRKDDSMSLCILCHEKFSQNEQQLRLEHVFTHFDEKIFKCPLCPISYVKLNSCSGHKSKMHNYKPIEKTHINLNGKDKLSKYQRNASISNLSQTILYTEVLKEFAEFISFDCPVCNESMSNQNEWHLHIITQHEIFDKSKVFLKDTNGTWKCQTCKCKLPKFLNRRLAHIFTHMPYRPFTCNLCYFNSCCLYELYKHCRRRHFSPGTFKCPNCQEVLATSHQKTEHLKEKHAPHEWPHHIQCSMCFVVLESESALKRHRSIHDNQRMNCETCCSKSHSKKKEKNKINKKHCEDSSSVSACKVSKAKLPPDVKEDERDLAVGVKSNNLKLSNKRKVIRKKPDVMKVTTDVDEGEIKSKKSNVKKRKCNK</sequence>
<dbReference type="EMBL" id="JRES01000049">
    <property type="protein sequence ID" value="KNC34573.1"/>
    <property type="molecule type" value="Genomic_DNA"/>
</dbReference>
<evidence type="ECO:0000256" key="2">
    <source>
        <dbReference type="ARBA" id="ARBA00022737"/>
    </source>
</evidence>
<feature type="compositionally biased region" description="Acidic residues" evidence="6">
    <location>
        <begin position="88"/>
        <end position="99"/>
    </location>
</feature>
<evidence type="ECO:0000256" key="3">
    <source>
        <dbReference type="ARBA" id="ARBA00022771"/>
    </source>
</evidence>
<comment type="caution">
    <text evidence="8">The sequence shown here is derived from an EMBL/GenBank/DDBJ whole genome shotgun (WGS) entry which is preliminary data.</text>
</comment>
<feature type="domain" description="C2H2-type" evidence="7">
    <location>
        <begin position="853"/>
        <end position="880"/>
    </location>
</feature>
<dbReference type="PANTHER" id="PTHR24379:SF121">
    <property type="entry name" value="C2H2-TYPE DOMAIN-CONTAINING PROTEIN"/>
    <property type="match status" value="1"/>
</dbReference>
<feature type="compositionally biased region" description="Basic residues" evidence="6">
    <location>
        <begin position="970"/>
        <end position="981"/>
    </location>
</feature>
<keyword evidence="2" id="KW-0677">Repeat</keyword>
<feature type="region of interest" description="Disordered" evidence="6">
    <location>
        <begin position="88"/>
        <end position="129"/>
    </location>
</feature>
<reference evidence="8 9" key="1">
    <citation type="journal article" date="2015" name="Nat. Commun.">
        <title>Lucilia cuprina genome unlocks parasitic fly biology to underpin future interventions.</title>
        <authorList>
            <person name="Anstead C.A."/>
            <person name="Korhonen P.K."/>
            <person name="Young N.D."/>
            <person name="Hall R.S."/>
            <person name="Jex A.R."/>
            <person name="Murali S.C."/>
            <person name="Hughes D.S."/>
            <person name="Lee S.F."/>
            <person name="Perry T."/>
            <person name="Stroehlein A.J."/>
            <person name="Ansell B.R."/>
            <person name="Breugelmans B."/>
            <person name="Hofmann A."/>
            <person name="Qu J."/>
            <person name="Dugan S."/>
            <person name="Lee S.L."/>
            <person name="Chao H."/>
            <person name="Dinh H."/>
            <person name="Han Y."/>
            <person name="Doddapaneni H.V."/>
            <person name="Worley K.C."/>
            <person name="Muzny D.M."/>
            <person name="Ioannidis P."/>
            <person name="Waterhouse R.M."/>
            <person name="Zdobnov E.M."/>
            <person name="James P.J."/>
            <person name="Bagnall N.H."/>
            <person name="Kotze A.C."/>
            <person name="Gibbs R.A."/>
            <person name="Richards S."/>
            <person name="Batterham P."/>
            <person name="Gasser R.B."/>
        </authorList>
    </citation>
    <scope>NUCLEOTIDE SEQUENCE [LARGE SCALE GENOMIC DNA]</scope>
    <source>
        <strain evidence="8 9">LS</strain>
        <tissue evidence="8">Full body</tissue>
    </source>
</reference>
<organism evidence="8 9">
    <name type="scientific">Lucilia cuprina</name>
    <name type="common">Green bottle fly</name>
    <name type="synonym">Australian sheep blowfly</name>
    <dbReference type="NCBI Taxonomy" id="7375"/>
    <lineage>
        <taxon>Eukaryota</taxon>
        <taxon>Metazoa</taxon>
        <taxon>Ecdysozoa</taxon>
        <taxon>Arthropoda</taxon>
        <taxon>Hexapoda</taxon>
        <taxon>Insecta</taxon>
        <taxon>Pterygota</taxon>
        <taxon>Neoptera</taxon>
        <taxon>Endopterygota</taxon>
        <taxon>Diptera</taxon>
        <taxon>Brachycera</taxon>
        <taxon>Muscomorpha</taxon>
        <taxon>Oestroidea</taxon>
        <taxon>Calliphoridae</taxon>
        <taxon>Luciliinae</taxon>
        <taxon>Lucilia</taxon>
    </lineage>
</organism>
<dbReference type="Proteomes" id="UP000037069">
    <property type="component" value="Unassembled WGS sequence"/>
</dbReference>
<dbReference type="PANTHER" id="PTHR24379">
    <property type="entry name" value="KRAB AND ZINC FINGER DOMAIN-CONTAINING"/>
    <property type="match status" value="1"/>
</dbReference>
<evidence type="ECO:0000256" key="6">
    <source>
        <dbReference type="SAM" id="MobiDB-lite"/>
    </source>
</evidence>
<evidence type="ECO:0000256" key="5">
    <source>
        <dbReference type="PROSITE-ProRule" id="PRU00042"/>
    </source>
</evidence>
<evidence type="ECO:0000256" key="4">
    <source>
        <dbReference type="ARBA" id="ARBA00022833"/>
    </source>
</evidence>